<dbReference type="EMBL" id="HQ332141">
    <property type="protein sequence ID" value="AGN33825.1"/>
    <property type="molecule type" value="Genomic_DNA"/>
</dbReference>
<evidence type="ECO:0000313" key="1">
    <source>
        <dbReference type="EMBL" id="AGN33825.1"/>
    </source>
</evidence>
<keyword evidence="2" id="KW-1185">Reference proteome</keyword>
<reference evidence="1 2" key="1">
    <citation type="submission" date="2010-09" db="EMBL/GenBank/DDBJ databases">
        <title>The Genome Sequence of Halorubrum phage CGphi46.</title>
        <authorList>
            <consortium name="The Broad Institute Genome Sequencing Platform"/>
            <person name="Henn M.R."/>
            <person name="Dillon J."/>
            <person name="Levin J."/>
            <person name="Malboeuf C."/>
            <person name="Casali M."/>
            <person name="Russ C."/>
            <person name="Lennon N."/>
            <person name="Chapman S.B."/>
            <person name="Erlich R."/>
            <person name="Young S.K."/>
            <person name="Yandava C."/>
            <person name="Zeng Q."/>
            <person name="Fitzgerald M.F."/>
            <person name="Alvarado L."/>
            <person name="Anderson S."/>
            <person name="Berlin A."/>
            <person name="Chen Z."/>
            <person name="Freedman E."/>
            <person name="Gellesch M."/>
            <person name="Goldberg J."/>
            <person name="Green L."/>
            <person name="Griggs A."/>
            <person name="Gujja S."/>
            <person name="Heilman E."/>
            <person name="Heiman D."/>
            <person name="Hollinger A."/>
            <person name="Howarth C."/>
            <person name="Larson L."/>
            <person name="Mehta T."/>
            <person name="Neiman D."/>
            <person name="Pearson M."/>
            <person name="Roberts A."/>
            <person name="Ryan E."/>
            <person name="Saif S."/>
            <person name="Shea T."/>
            <person name="Shenoy N."/>
            <person name="Sisk P."/>
            <person name="Stolte C."/>
            <person name="Sykes S."/>
            <person name="White J."/>
            <person name="Haas B."/>
            <person name="Nusbaum C."/>
            <person name="Birren B."/>
        </authorList>
    </citation>
    <scope>NUCLEOTIDE SEQUENCE [LARGE SCALE GENOMIC DNA]</scope>
    <source>
        <strain evidence="1 2">CGphi46</strain>
    </source>
</reference>
<sequence>MSDLPTITFETAAGEMRRIRYERGEGAPHRAVRHVDRWDGSEGWVLAGSEALAELVIDDEHRAAVTLTEGP</sequence>
<dbReference type="RefSeq" id="YP_008126572.1">
    <property type="nucleotide sequence ID" value="NC_021537.1"/>
</dbReference>
<proteinExistence type="predicted"/>
<dbReference type="GeneID" id="16045696"/>
<dbReference type="KEGG" id="vg:16045696"/>
<name>R9TNW3_9CAUD</name>
<gene>
    <name evidence="1" type="ORF">HALG_00037</name>
</gene>
<evidence type="ECO:0000313" key="2">
    <source>
        <dbReference type="Proteomes" id="UP000202528"/>
    </source>
</evidence>
<accession>R9TNW3</accession>
<protein>
    <submittedName>
        <fullName evidence="1">Uncharacterized protein</fullName>
    </submittedName>
</protein>
<dbReference type="Proteomes" id="UP000202528">
    <property type="component" value="Segment"/>
</dbReference>
<organism evidence="1 2">
    <name type="scientific">Halorubrum virus CGphi46</name>
    <dbReference type="NCBI Taxonomy" id="754066"/>
    <lineage>
        <taxon>Viruses</taxon>
        <taxon>Duplodnaviria</taxon>
        <taxon>Heunggongvirae</taxon>
        <taxon>Uroviricota</taxon>
        <taxon>Caudoviricetes</taxon>
        <taxon>Kirjokansivirales</taxon>
        <taxon>Graaviviridae</taxon>
        <taxon>Seejivirus</taxon>
        <taxon>Seejivirus salhabitans</taxon>
    </lineage>
</organism>